<proteinExistence type="predicted"/>
<reference evidence="1 2" key="1">
    <citation type="journal article" date="2018" name="BMC Genomics">
        <title>Comparative genome analyses reveal sequence features reflecting distinct modes of host-adaptation between dicot and monocot powdery mildew.</title>
        <authorList>
            <person name="Wu Y."/>
            <person name="Ma X."/>
            <person name="Pan Z."/>
            <person name="Kale S.D."/>
            <person name="Song Y."/>
            <person name="King H."/>
            <person name="Zhang Q."/>
            <person name="Presley C."/>
            <person name="Deng X."/>
            <person name="Wei C.I."/>
            <person name="Xiao S."/>
        </authorList>
    </citation>
    <scope>NUCLEOTIDE SEQUENCE [LARGE SCALE GENOMIC DNA]</scope>
    <source>
        <strain evidence="1">UMSG1</strain>
    </source>
</reference>
<organism evidence="1 2">
    <name type="scientific">Golovinomyces cichoracearum</name>
    <dbReference type="NCBI Taxonomy" id="62708"/>
    <lineage>
        <taxon>Eukaryota</taxon>
        <taxon>Fungi</taxon>
        <taxon>Dikarya</taxon>
        <taxon>Ascomycota</taxon>
        <taxon>Pezizomycotina</taxon>
        <taxon>Leotiomycetes</taxon>
        <taxon>Erysiphales</taxon>
        <taxon>Erysiphaceae</taxon>
        <taxon>Golovinomyces</taxon>
    </lineage>
</organism>
<dbReference type="AlphaFoldDB" id="A0A420JC56"/>
<evidence type="ECO:0000313" key="2">
    <source>
        <dbReference type="Proteomes" id="UP000285326"/>
    </source>
</evidence>
<accession>A0A420JC56</accession>
<dbReference type="EMBL" id="MCBS01011647">
    <property type="protein sequence ID" value="RKF84322.1"/>
    <property type="molecule type" value="Genomic_DNA"/>
</dbReference>
<evidence type="ECO:0000313" key="1">
    <source>
        <dbReference type="EMBL" id="RKF84322.1"/>
    </source>
</evidence>
<gene>
    <name evidence="1" type="ORF">GcM1_116003</name>
</gene>
<protein>
    <submittedName>
        <fullName evidence="1">Uncharacterized protein</fullName>
    </submittedName>
</protein>
<name>A0A420JC56_9PEZI</name>
<sequence>MHCFSIVPFLATIQSFEKPEFYTLVAFDNTAVTAYNFVMNKDDTIDHIKQMLAAYGLLEYGFKWTRIMGAITMCDLEAKNPSDLLSVFRRVVKPQMVDKASPINFKDNQCLQEITSSHTEKDSVYKLSSMGEIGKFCSPQIISKLVGYGLIVFEGQFACLWTADKNVRMKTIGVQYRVDADQPLPNYTFDEVWMPFAWFLGKSDVNDKLVLRYIDKRPVLVLYPKNLKNAHVVGGIQPFLSYVKKTYKSILAESFPPAVPLHPSENPSHSVCNKRP</sequence>
<dbReference type="Proteomes" id="UP000285326">
    <property type="component" value="Unassembled WGS sequence"/>
</dbReference>
<comment type="caution">
    <text evidence="1">The sequence shown here is derived from an EMBL/GenBank/DDBJ whole genome shotgun (WGS) entry which is preliminary data.</text>
</comment>